<dbReference type="CDD" id="cd06171">
    <property type="entry name" value="Sigma70_r4"/>
    <property type="match status" value="1"/>
</dbReference>
<gene>
    <name evidence="7" type="ORF">CK503_15630</name>
</gene>
<reference evidence="7 8" key="1">
    <citation type="submission" date="2017-08" db="EMBL/GenBank/DDBJ databases">
        <title>Aliifodinibius alkalisoli sp. nov., isolated from saline alkaline soil.</title>
        <authorList>
            <person name="Liu D."/>
            <person name="Zhang G."/>
        </authorList>
    </citation>
    <scope>NUCLEOTIDE SEQUENCE [LARGE SCALE GENOMIC DNA]</scope>
    <source>
        <strain evidence="7 8">WN023</strain>
    </source>
</reference>
<dbReference type="InterPro" id="IPR013325">
    <property type="entry name" value="RNA_pol_sigma_r2"/>
</dbReference>
<accession>A0A2A2G771</accession>
<evidence type="ECO:0000259" key="6">
    <source>
        <dbReference type="Pfam" id="PF08281"/>
    </source>
</evidence>
<feature type="domain" description="RNA polymerase sigma factor 70 region 4 type 2" evidence="6">
    <location>
        <begin position="131"/>
        <end position="181"/>
    </location>
</feature>
<dbReference type="GO" id="GO:0016987">
    <property type="term" value="F:sigma factor activity"/>
    <property type="evidence" value="ECO:0007669"/>
    <property type="project" value="UniProtKB-KW"/>
</dbReference>
<feature type="domain" description="RNA polymerase sigma-70 region 2" evidence="5">
    <location>
        <begin position="29"/>
        <end position="95"/>
    </location>
</feature>
<keyword evidence="3" id="KW-0731">Sigma factor</keyword>
<evidence type="ECO:0000256" key="2">
    <source>
        <dbReference type="ARBA" id="ARBA00023015"/>
    </source>
</evidence>
<dbReference type="InterPro" id="IPR014284">
    <property type="entry name" value="RNA_pol_sigma-70_dom"/>
</dbReference>
<evidence type="ECO:0000259" key="5">
    <source>
        <dbReference type="Pfam" id="PF04542"/>
    </source>
</evidence>
<protein>
    <submittedName>
        <fullName evidence="7">RNA polymerase subunit sigma-70</fullName>
    </submittedName>
</protein>
<dbReference type="RefSeq" id="WP_095607772.1">
    <property type="nucleotide sequence ID" value="NZ_NSKE01000016.1"/>
</dbReference>
<dbReference type="InterPro" id="IPR013324">
    <property type="entry name" value="RNA_pol_sigma_r3/r4-like"/>
</dbReference>
<dbReference type="NCBIfam" id="TIGR02937">
    <property type="entry name" value="sigma70-ECF"/>
    <property type="match status" value="1"/>
</dbReference>
<evidence type="ECO:0000256" key="3">
    <source>
        <dbReference type="ARBA" id="ARBA00023082"/>
    </source>
</evidence>
<sequence length="193" mass="22691">MTKAINNLTDKELIRETIENADQRAFGELYDRYSHRVYNKCISFTNSKSEAEDLTHDIFLKVFLKLSTFKQNSSFYTWLYSITYHTCIDYTRGKSSNRQGIVLSVEEIEEQRVKAFHSNSEDDLLQMKVEYLKKVLETLEPDDKMILLMKYQDDMSISEIQEVFDIGESAAKMRLLRARERAVAIYNILLKNN</sequence>
<dbReference type="Gene3D" id="1.10.10.10">
    <property type="entry name" value="Winged helix-like DNA-binding domain superfamily/Winged helix DNA-binding domain"/>
    <property type="match status" value="1"/>
</dbReference>
<dbReference type="InterPro" id="IPR039425">
    <property type="entry name" value="RNA_pol_sigma-70-like"/>
</dbReference>
<dbReference type="EMBL" id="NSKE01000016">
    <property type="protein sequence ID" value="PAU92663.1"/>
    <property type="molecule type" value="Genomic_DNA"/>
</dbReference>
<name>A0A2A2G771_9BACT</name>
<dbReference type="OrthoDB" id="1056775at2"/>
<dbReference type="AlphaFoldDB" id="A0A2A2G771"/>
<dbReference type="GO" id="GO:0006352">
    <property type="term" value="P:DNA-templated transcription initiation"/>
    <property type="evidence" value="ECO:0007669"/>
    <property type="project" value="InterPro"/>
</dbReference>
<dbReference type="SUPFAM" id="SSF88659">
    <property type="entry name" value="Sigma3 and sigma4 domains of RNA polymerase sigma factors"/>
    <property type="match status" value="1"/>
</dbReference>
<dbReference type="InterPro" id="IPR036388">
    <property type="entry name" value="WH-like_DNA-bd_sf"/>
</dbReference>
<keyword evidence="8" id="KW-1185">Reference proteome</keyword>
<dbReference type="Pfam" id="PF04542">
    <property type="entry name" value="Sigma70_r2"/>
    <property type="match status" value="1"/>
</dbReference>
<comment type="similarity">
    <text evidence="1">Belongs to the sigma-70 factor family. ECF subfamily.</text>
</comment>
<dbReference type="PANTHER" id="PTHR43133:SF51">
    <property type="entry name" value="RNA POLYMERASE SIGMA FACTOR"/>
    <property type="match status" value="1"/>
</dbReference>
<dbReference type="GO" id="GO:0003677">
    <property type="term" value="F:DNA binding"/>
    <property type="evidence" value="ECO:0007669"/>
    <property type="project" value="InterPro"/>
</dbReference>
<evidence type="ECO:0000313" key="8">
    <source>
        <dbReference type="Proteomes" id="UP000218831"/>
    </source>
</evidence>
<evidence type="ECO:0000256" key="1">
    <source>
        <dbReference type="ARBA" id="ARBA00010641"/>
    </source>
</evidence>
<keyword evidence="4" id="KW-0804">Transcription</keyword>
<keyword evidence="2" id="KW-0805">Transcription regulation</keyword>
<dbReference type="PANTHER" id="PTHR43133">
    <property type="entry name" value="RNA POLYMERASE ECF-TYPE SIGMA FACTO"/>
    <property type="match status" value="1"/>
</dbReference>
<dbReference type="InterPro" id="IPR013249">
    <property type="entry name" value="RNA_pol_sigma70_r4_t2"/>
</dbReference>
<evidence type="ECO:0000256" key="4">
    <source>
        <dbReference type="ARBA" id="ARBA00023163"/>
    </source>
</evidence>
<dbReference type="Proteomes" id="UP000218831">
    <property type="component" value="Unassembled WGS sequence"/>
</dbReference>
<proteinExistence type="inferred from homology"/>
<dbReference type="SUPFAM" id="SSF88946">
    <property type="entry name" value="Sigma2 domain of RNA polymerase sigma factors"/>
    <property type="match status" value="1"/>
</dbReference>
<dbReference type="Pfam" id="PF08281">
    <property type="entry name" value="Sigma70_r4_2"/>
    <property type="match status" value="1"/>
</dbReference>
<comment type="caution">
    <text evidence="7">The sequence shown here is derived from an EMBL/GenBank/DDBJ whole genome shotgun (WGS) entry which is preliminary data.</text>
</comment>
<dbReference type="InterPro" id="IPR007627">
    <property type="entry name" value="RNA_pol_sigma70_r2"/>
</dbReference>
<dbReference type="Gene3D" id="1.10.1740.10">
    <property type="match status" value="1"/>
</dbReference>
<organism evidence="7 8">
    <name type="scientific">Fodinibius salipaludis</name>
    <dbReference type="NCBI Taxonomy" id="2032627"/>
    <lineage>
        <taxon>Bacteria</taxon>
        <taxon>Pseudomonadati</taxon>
        <taxon>Balneolota</taxon>
        <taxon>Balneolia</taxon>
        <taxon>Balneolales</taxon>
        <taxon>Balneolaceae</taxon>
        <taxon>Fodinibius</taxon>
    </lineage>
</organism>
<evidence type="ECO:0000313" key="7">
    <source>
        <dbReference type="EMBL" id="PAU92663.1"/>
    </source>
</evidence>